<dbReference type="EMBL" id="CP083680">
    <property type="protein sequence ID" value="UYU65072.1"/>
    <property type="molecule type" value="Genomic_DNA"/>
</dbReference>
<dbReference type="Gene3D" id="3.30.1330.60">
    <property type="entry name" value="OmpA-like domain"/>
    <property type="match status" value="1"/>
</dbReference>
<dbReference type="Proteomes" id="UP000095576">
    <property type="component" value="Unassembled WGS sequence"/>
</dbReference>
<dbReference type="GO" id="GO:0016020">
    <property type="term" value="C:membrane"/>
    <property type="evidence" value="ECO:0007669"/>
    <property type="project" value="UniProtKB-UniRule"/>
</dbReference>
<dbReference type="AlphaFoldDB" id="A0A174TV33"/>
<dbReference type="Proteomes" id="UP000460317">
    <property type="component" value="Unassembled WGS sequence"/>
</dbReference>
<evidence type="ECO:0000313" key="13">
    <source>
        <dbReference type="Proteomes" id="UP001156218"/>
    </source>
</evidence>
<feature type="coiled-coil region" evidence="2">
    <location>
        <begin position="245"/>
        <end position="279"/>
    </location>
</feature>
<evidence type="ECO:0000313" key="12">
    <source>
        <dbReference type="Proteomes" id="UP000488521"/>
    </source>
</evidence>
<dbReference type="InterPro" id="IPR011250">
    <property type="entry name" value="OMP/PagP_B-barrel"/>
</dbReference>
<dbReference type="EMBL" id="WCRS01000001">
    <property type="protein sequence ID" value="KAB4479176.1"/>
    <property type="molecule type" value="Genomic_DNA"/>
</dbReference>
<dbReference type="PROSITE" id="PS51123">
    <property type="entry name" value="OMPA_2"/>
    <property type="match status" value="1"/>
</dbReference>
<evidence type="ECO:0000313" key="9">
    <source>
        <dbReference type="EMBL" id="UYU89909.1"/>
    </source>
</evidence>
<evidence type="ECO:0000313" key="7">
    <source>
        <dbReference type="EMBL" id="KAB4479176.1"/>
    </source>
</evidence>
<keyword evidence="3" id="KW-0732">Signal</keyword>
<dbReference type="RefSeq" id="WP_016268946.1">
    <property type="nucleotide sequence ID" value="NZ_BAABZI010000001.1"/>
</dbReference>
<dbReference type="EMBL" id="WCSB01000001">
    <property type="protein sequence ID" value="KAB4455439.1"/>
    <property type="molecule type" value="Genomic_DNA"/>
</dbReference>
<dbReference type="PANTHER" id="PTHR30329:SF21">
    <property type="entry name" value="LIPOPROTEIN YIAD-RELATED"/>
    <property type="match status" value="1"/>
</dbReference>
<gene>
    <name evidence="5" type="ORF">ERS852511_04486</name>
    <name evidence="7" type="ORF">GAN59_01225</name>
    <name evidence="6" type="ORF">GAN93_00110</name>
    <name evidence="8" type="ORF">KQP68_15960</name>
    <name evidence="9" type="ORF">KQP74_18460</name>
</gene>
<keyword evidence="2" id="KW-0175">Coiled coil</keyword>
<feature type="signal peptide" evidence="3">
    <location>
        <begin position="1"/>
        <end position="20"/>
    </location>
</feature>
<reference evidence="11 12" key="2">
    <citation type="journal article" date="2019" name="Nat. Med.">
        <title>A library of human gut bacterial isolates paired with longitudinal multiomics data enables mechanistic microbiome research.</title>
        <authorList>
            <person name="Poyet M."/>
            <person name="Groussin M."/>
            <person name="Gibbons S.M."/>
            <person name="Avila-Pacheco J."/>
            <person name="Jiang X."/>
            <person name="Kearney S.M."/>
            <person name="Perrotta A.R."/>
            <person name="Berdy B."/>
            <person name="Zhao S."/>
            <person name="Lieberman T.D."/>
            <person name="Swanson P.K."/>
            <person name="Smith M."/>
            <person name="Roesemann S."/>
            <person name="Alexander J.E."/>
            <person name="Rich S.A."/>
            <person name="Livny J."/>
            <person name="Vlamakis H."/>
            <person name="Clish C."/>
            <person name="Bullock K."/>
            <person name="Deik A."/>
            <person name="Scott J."/>
            <person name="Pierce K.A."/>
            <person name="Xavier R.J."/>
            <person name="Alm E.J."/>
        </authorList>
    </citation>
    <scope>NUCLEOTIDE SEQUENCE [LARGE SCALE GENOMIC DNA]</scope>
    <source>
        <strain evidence="7 12">BIOML-A156</strain>
        <strain evidence="6 11">BIOML-A165</strain>
    </source>
</reference>
<evidence type="ECO:0000259" key="4">
    <source>
        <dbReference type="PROSITE" id="PS51123"/>
    </source>
</evidence>
<evidence type="ECO:0000256" key="3">
    <source>
        <dbReference type="SAM" id="SignalP"/>
    </source>
</evidence>
<feature type="domain" description="OmpA-like" evidence="4">
    <location>
        <begin position="285"/>
        <end position="397"/>
    </location>
</feature>
<evidence type="ECO:0000313" key="6">
    <source>
        <dbReference type="EMBL" id="KAB4455439.1"/>
    </source>
</evidence>
<evidence type="ECO:0000313" key="10">
    <source>
        <dbReference type="Proteomes" id="UP000095576"/>
    </source>
</evidence>
<dbReference type="InterPro" id="IPR006665">
    <property type="entry name" value="OmpA-like"/>
</dbReference>
<reference evidence="8 13" key="3">
    <citation type="submission" date="2021-06" db="EMBL/GenBank/DDBJ databases">
        <title>Interrogation of the integrated mobile genetic elements in gut-associated Bacteroides with a consensus prediction approach.</title>
        <authorList>
            <person name="Campbell D.E."/>
            <person name="Leigh J.R."/>
            <person name="Kim T."/>
            <person name="England W."/>
            <person name="Whitaker R.J."/>
            <person name="Degnan P.H."/>
        </authorList>
    </citation>
    <scope>NUCLEOTIDE SEQUENCE</scope>
    <source>
        <strain evidence="9">VPI-3443</strain>
        <strain evidence="8 13">WAL8669</strain>
    </source>
</reference>
<reference evidence="5 10" key="1">
    <citation type="submission" date="2015-09" db="EMBL/GenBank/DDBJ databases">
        <authorList>
            <consortium name="Pathogen Informatics"/>
        </authorList>
    </citation>
    <scope>NUCLEOTIDE SEQUENCE [LARGE SCALE GENOMIC DNA]</scope>
    <source>
        <strain evidence="5 10">2789STDY5834899</strain>
    </source>
</reference>
<accession>A0A174TV33</accession>
<evidence type="ECO:0000256" key="1">
    <source>
        <dbReference type="PROSITE-ProRule" id="PRU00473"/>
    </source>
</evidence>
<proteinExistence type="predicted"/>
<organism evidence="5 10">
    <name type="scientific">Bacteroides thetaiotaomicron</name>
    <dbReference type="NCBI Taxonomy" id="818"/>
    <lineage>
        <taxon>Bacteria</taxon>
        <taxon>Pseudomonadati</taxon>
        <taxon>Bacteroidota</taxon>
        <taxon>Bacteroidia</taxon>
        <taxon>Bacteroidales</taxon>
        <taxon>Bacteroidaceae</taxon>
        <taxon>Bacteroides</taxon>
    </lineage>
</organism>
<dbReference type="InterPro" id="IPR036737">
    <property type="entry name" value="OmpA-like_sf"/>
</dbReference>
<dbReference type="Proteomes" id="UP001162960">
    <property type="component" value="Chromosome"/>
</dbReference>
<dbReference type="InterPro" id="IPR050330">
    <property type="entry name" value="Bact_OuterMem_StrucFunc"/>
</dbReference>
<dbReference type="Proteomes" id="UP000488521">
    <property type="component" value="Unassembled WGS sequence"/>
</dbReference>
<dbReference type="SUPFAM" id="SSF103088">
    <property type="entry name" value="OmpA-like"/>
    <property type="match status" value="1"/>
</dbReference>
<evidence type="ECO:0000313" key="11">
    <source>
        <dbReference type="Proteomes" id="UP000460317"/>
    </source>
</evidence>
<dbReference type="Proteomes" id="UP001156218">
    <property type="component" value="Chromosome"/>
</dbReference>
<protein>
    <submittedName>
        <fullName evidence="5">Major outer membrane protein OmpA</fullName>
    </submittedName>
    <submittedName>
        <fullName evidence="6">OmpA family protein</fullName>
    </submittedName>
</protein>
<evidence type="ECO:0000313" key="5">
    <source>
        <dbReference type="EMBL" id="CUQ14124.1"/>
    </source>
</evidence>
<name>A0A174TV33_BACT4</name>
<sequence length="397" mass="44754">MKKVIVLSALLLVTGMSVYAQEDFSKSIKTTTTIVENADKYKVETNRFWSNWFVTAGGGALIFFGDHNMQMKFGDRLSPALDIGFGKWFTPGIGVRFMYSGLTIKGATQNGSHSTGKVYDASQWLDEQKFDFMNIHGDVLFNASNLLCGYNEKRFWSVTPYVGLGWILTWETPRARNFNASIGLINSFRLSSAFDLNLDVRGTATKDEFDGERGGRKEEGLLSVTVGVTYKFPRRTWGRSTVKTITFSDEELRLMREQLKAMNDENNRLKNELVETSNKVTERVVETNILSAPYLVTFQISRYALSNEARVNIGFQAKIMKENKNAVYTIIGYADKGTGTKEFNQFLSKSRAEAVYNCLVNEFGVPASQLKITYEGGVDNMFYDDPRVSRAVITVIK</sequence>
<dbReference type="EMBL" id="CP083685">
    <property type="protein sequence ID" value="UYU89909.1"/>
    <property type="molecule type" value="Genomic_DNA"/>
</dbReference>
<evidence type="ECO:0000313" key="8">
    <source>
        <dbReference type="EMBL" id="UYU65072.1"/>
    </source>
</evidence>
<dbReference type="SUPFAM" id="SSF56925">
    <property type="entry name" value="OMPA-like"/>
    <property type="match status" value="1"/>
</dbReference>
<keyword evidence="1" id="KW-0472">Membrane</keyword>
<dbReference type="PANTHER" id="PTHR30329">
    <property type="entry name" value="STATOR ELEMENT OF FLAGELLAR MOTOR COMPLEX"/>
    <property type="match status" value="1"/>
</dbReference>
<dbReference type="Pfam" id="PF00691">
    <property type="entry name" value="OmpA"/>
    <property type="match status" value="1"/>
</dbReference>
<feature type="chain" id="PRO_5014252756" evidence="3">
    <location>
        <begin position="21"/>
        <end position="397"/>
    </location>
</feature>
<dbReference type="EMBL" id="CZAP01000025">
    <property type="protein sequence ID" value="CUQ14124.1"/>
    <property type="molecule type" value="Genomic_DNA"/>
</dbReference>
<evidence type="ECO:0000256" key="2">
    <source>
        <dbReference type="SAM" id="Coils"/>
    </source>
</evidence>